<dbReference type="RefSeq" id="WP_241041183.1">
    <property type="nucleotide sequence ID" value="NZ_BAAAJF010000030.1"/>
</dbReference>
<organism evidence="8 9">
    <name type="scientific">Pseudonocardia alaniniphila</name>
    <dbReference type="NCBI Taxonomy" id="75291"/>
    <lineage>
        <taxon>Bacteria</taxon>
        <taxon>Bacillati</taxon>
        <taxon>Actinomycetota</taxon>
        <taxon>Actinomycetes</taxon>
        <taxon>Pseudonocardiales</taxon>
        <taxon>Pseudonocardiaceae</taxon>
        <taxon>Pseudonocardia</taxon>
    </lineage>
</organism>
<dbReference type="PANTHER" id="PTHR43275:SF1">
    <property type="entry name" value="D-MALATE DEHYDROGENASE [DECARBOXYLATING]"/>
    <property type="match status" value="1"/>
</dbReference>
<dbReference type="InterPro" id="IPR024084">
    <property type="entry name" value="IsoPropMal-DH-like_dom"/>
</dbReference>
<name>A0ABS9TP95_9PSEU</name>
<comment type="caution">
    <text evidence="8">The sequence shown here is derived from an EMBL/GenBank/DDBJ whole genome shotgun (WGS) entry which is preliminary data.</text>
</comment>
<protein>
    <submittedName>
        <fullName evidence="8">Isocitrate/isopropylmalate family dehydrogenase</fullName>
    </submittedName>
</protein>
<comment type="cofactor">
    <cofactor evidence="1">
        <name>Mn(2+)</name>
        <dbReference type="ChEBI" id="CHEBI:29035"/>
    </cofactor>
</comment>
<keyword evidence="5" id="KW-0520">NAD</keyword>
<evidence type="ECO:0000256" key="3">
    <source>
        <dbReference type="ARBA" id="ARBA00022723"/>
    </source>
</evidence>
<evidence type="ECO:0000256" key="4">
    <source>
        <dbReference type="ARBA" id="ARBA00023002"/>
    </source>
</evidence>
<dbReference type="Pfam" id="PF00180">
    <property type="entry name" value="Iso_dh"/>
    <property type="match status" value="1"/>
</dbReference>
<evidence type="ECO:0000259" key="7">
    <source>
        <dbReference type="SMART" id="SM01329"/>
    </source>
</evidence>
<gene>
    <name evidence="8" type="ORF">MMF94_32130</name>
</gene>
<evidence type="ECO:0000313" key="8">
    <source>
        <dbReference type="EMBL" id="MCH6170374.1"/>
    </source>
</evidence>
<dbReference type="SMART" id="SM01329">
    <property type="entry name" value="Iso_dh"/>
    <property type="match status" value="1"/>
</dbReference>
<proteinExistence type="predicted"/>
<reference evidence="8 9" key="1">
    <citation type="submission" date="2022-03" db="EMBL/GenBank/DDBJ databases">
        <title>Pseudonocardia alaer sp. nov., a novel actinomycete isolated from reed forest soil.</title>
        <authorList>
            <person name="Wang L."/>
        </authorList>
    </citation>
    <scope>NUCLEOTIDE SEQUENCE [LARGE SCALE GENOMIC DNA]</scope>
    <source>
        <strain evidence="8 9">Y-16303</strain>
    </source>
</reference>
<dbReference type="InterPro" id="IPR050501">
    <property type="entry name" value="ICDH/IPMDH"/>
</dbReference>
<evidence type="ECO:0000256" key="6">
    <source>
        <dbReference type="ARBA" id="ARBA00023211"/>
    </source>
</evidence>
<evidence type="ECO:0000256" key="1">
    <source>
        <dbReference type="ARBA" id="ARBA00001936"/>
    </source>
</evidence>
<evidence type="ECO:0000256" key="2">
    <source>
        <dbReference type="ARBA" id="ARBA00001946"/>
    </source>
</evidence>
<keyword evidence="3" id="KW-0479">Metal-binding</keyword>
<dbReference type="Gene3D" id="3.40.718.10">
    <property type="entry name" value="Isopropylmalate Dehydrogenase"/>
    <property type="match status" value="1"/>
</dbReference>
<feature type="domain" description="Isopropylmalate dehydrogenase-like" evidence="7">
    <location>
        <begin position="5"/>
        <end position="349"/>
    </location>
</feature>
<dbReference type="EMBL" id="JAKXMK010000032">
    <property type="protein sequence ID" value="MCH6170374.1"/>
    <property type="molecule type" value="Genomic_DNA"/>
</dbReference>
<keyword evidence="9" id="KW-1185">Reference proteome</keyword>
<accession>A0ABS9TP95</accession>
<dbReference type="Proteomes" id="UP001299970">
    <property type="component" value="Unassembled WGS sequence"/>
</dbReference>
<dbReference type="PANTHER" id="PTHR43275">
    <property type="entry name" value="D-MALATE DEHYDROGENASE [DECARBOXYLATING]"/>
    <property type="match status" value="1"/>
</dbReference>
<evidence type="ECO:0000313" key="9">
    <source>
        <dbReference type="Proteomes" id="UP001299970"/>
    </source>
</evidence>
<sequence>MPRHEVAVIRGDGIGPELVEAALTVLTAVGDRAGLEFALTEVDAGAAAYRRTGAACSPQDLELMRTGVEATLKGPVGLPDVRLPDGTEAGLLGGILRGGLDAYANVRPVLALPGIEPVLARAGHIDYVLVRENTEGLYASRGKGVGNRWAVADTTMTTREGTLRVCRRAFEIARARTGAPADGVQRVTCVDKSNVLRSHALFREIFGEVAAEFPDIATEYLYADAAAQALVLRPGEFDVLVMENLLGDVLSDLGGATIGGISLCPSGNIGDGAAYFEPIHGSAPSIAGRDLANPVGQILAAAMMLDHLGHQRPAADVRAAVTAALAAGQARIGSDGSARGGPGAIAAAVVEHLPDSS</sequence>
<comment type="cofactor">
    <cofactor evidence="2">
        <name>Mg(2+)</name>
        <dbReference type="ChEBI" id="CHEBI:18420"/>
    </cofactor>
</comment>
<dbReference type="SUPFAM" id="SSF53659">
    <property type="entry name" value="Isocitrate/Isopropylmalate dehydrogenase-like"/>
    <property type="match status" value="1"/>
</dbReference>
<keyword evidence="4" id="KW-0560">Oxidoreductase</keyword>
<evidence type="ECO:0000256" key="5">
    <source>
        <dbReference type="ARBA" id="ARBA00023027"/>
    </source>
</evidence>
<keyword evidence="6" id="KW-0464">Manganese</keyword>